<keyword evidence="1" id="KW-0472">Membrane</keyword>
<sequence>MERDDIDKLFEDLQGSFDTNAPKLGHEQRFLEKLKASKKDANRRKKSWWRPFAVAASIALLCTLAFGAYESLPTFEEKVAEISPEVSRTQFYFASLIEEKVKALEEESTPETRRIIDDSMLQLDKLESDYTKLEQDLVNGGNTKLLLSAMITNFSTRIDLLQDVLNHIENIKKLKYNDETKTTI</sequence>
<comment type="caution">
    <text evidence="2">The sequence shown here is derived from an EMBL/GenBank/DDBJ whole genome shotgun (WGS) entry which is preliminary data.</text>
</comment>
<protein>
    <submittedName>
        <fullName evidence="2">Uncharacterized protein</fullName>
    </submittedName>
</protein>
<dbReference type="AlphaFoldDB" id="A0A0F9QJL3"/>
<organism evidence="2">
    <name type="scientific">marine sediment metagenome</name>
    <dbReference type="NCBI Taxonomy" id="412755"/>
    <lineage>
        <taxon>unclassified sequences</taxon>
        <taxon>metagenomes</taxon>
        <taxon>ecological metagenomes</taxon>
    </lineage>
</organism>
<name>A0A0F9QJL3_9ZZZZ</name>
<keyword evidence="1" id="KW-1133">Transmembrane helix</keyword>
<proteinExistence type="predicted"/>
<gene>
    <name evidence="2" type="ORF">LCGC14_1086590</name>
</gene>
<feature type="transmembrane region" description="Helical" evidence="1">
    <location>
        <begin position="48"/>
        <end position="69"/>
    </location>
</feature>
<keyword evidence="1" id="KW-0812">Transmembrane</keyword>
<reference evidence="2" key="1">
    <citation type="journal article" date="2015" name="Nature">
        <title>Complex archaea that bridge the gap between prokaryotes and eukaryotes.</title>
        <authorList>
            <person name="Spang A."/>
            <person name="Saw J.H."/>
            <person name="Jorgensen S.L."/>
            <person name="Zaremba-Niedzwiedzka K."/>
            <person name="Martijn J."/>
            <person name="Lind A.E."/>
            <person name="van Eijk R."/>
            <person name="Schleper C."/>
            <person name="Guy L."/>
            <person name="Ettema T.J."/>
        </authorList>
    </citation>
    <scope>NUCLEOTIDE SEQUENCE</scope>
</reference>
<evidence type="ECO:0000256" key="1">
    <source>
        <dbReference type="SAM" id="Phobius"/>
    </source>
</evidence>
<evidence type="ECO:0000313" key="2">
    <source>
        <dbReference type="EMBL" id="KKN05518.1"/>
    </source>
</evidence>
<accession>A0A0F9QJL3</accession>
<dbReference type="EMBL" id="LAZR01004794">
    <property type="protein sequence ID" value="KKN05518.1"/>
    <property type="molecule type" value="Genomic_DNA"/>
</dbReference>